<protein>
    <recommendedName>
        <fullName evidence="2">DUF8021 domain-containing protein</fullName>
    </recommendedName>
</protein>
<organism evidence="3 4">
    <name type="scientific">Echria macrotheca</name>
    <dbReference type="NCBI Taxonomy" id="438768"/>
    <lineage>
        <taxon>Eukaryota</taxon>
        <taxon>Fungi</taxon>
        <taxon>Dikarya</taxon>
        <taxon>Ascomycota</taxon>
        <taxon>Pezizomycotina</taxon>
        <taxon>Sordariomycetes</taxon>
        <taxon>Sordariomycetidae</taxon>
        <taxon>Sordariales</taxon>
        <taxon>Schizotheciaceae</taxon>
        <taxon>Echria</taxon>
    </lineage>
</organism>
<accession>A0AAJ0F363</accession>
<dbReference type="Pfam" id="PF26061">
    <property type="entry name" value="DUF8021"/>
    <property type="match status" value="1"/>
</dbReference>
<gene>
    <name evidence="3" type="ORF">QBC47DRAFT_431434</name>
</gene>
<evidence type="ECO:0000256" key="1">
    <source>
        <dbReference type="SAM" id="SignalP"/>
    </source>
</evidence>
<feature type="chain" id="PRO_5042617497" description="DUF8021 domain-containing protein" evidence="1">
    <location>
        <begin position="21"/>
        <end position="307"/>
    </location>
</feature>
<feature type="signal peptide" evidence="1">
    <location>
        <begin position="1"/>
        <end position="20"/>
    </location>
</feature>
<reference evidence="3" key="1">
    <citation type="submission" date="2023-06" db="EMBL/GenBank/DDBJ databases">
        <title>Genome-scale phylogeny and comparative genomics of the fungal order Sordariales.</title>
        <authorList>
            <consortium name="Lawrence Berkeley National Laboratory"/>
            <person name="Hensen N."/>
            <person name="Bonometti L."/>
            <person name="Westerberg I."/>
            <person name="Brannstrom I.O."/>
            <person name="Guillou S."/>
            <person name="Cros-Aarteil S."/>
            <person name="Calhoun S."/>
            <person name="Haridas S."/>
            <person name="Kuo A."/>
            <person name="Mondo S."/>
            <person name="Pangilinan J."/>
            <person name="Riley R."/>
            <person name="Labutti K."/>
            <person name="Andreopoulos B."/>
            <person name="Lipzen A."/>
            <person name="Chen C."/>
            <person name="Yanf M."/>
            <person name="Daum C."/>
            <person name="Ng V."/>
            <person name="Clum A."/>
            <person name="Steindorff A."/>
            <person name="Ohm R."/>
            <person name="Martin F."/>
            <person name="Silar P."/>
            <person name="Natvig D."/>
            <person name="Lalanne C."/>
            <person name="Gautier V."/>
            <person name="Ament-Velasquez S.L."/>
            <person name="Kruys A."/>
            <person name="Hutchinson M.I."/>
            <person name="Powell A.J."/>
            <person name="Barry K."/>
            <person name="Miller A.N."/>
            <person name="Grigoriev I.V."/>
            <person name="Debuchy R."/>
            <person name="Gladieux P."/>
            <person name="Thoren M.H."/>
            <person name="Johannesson H."/>
        </authorList>
    </citation>
    <scope>NUCLEOTIDE SEQUENCE</scope>
    <source>
        <strain evidence="3">PSN4</strain>
    </source>
</reference>
<dbReference type="InterPro" id="IPR058334">
    <property type="entry name" value="DUF8021"/>
</dbReference>
<dbReference type="EMBL" id="MU839838">
    <property type="protein sequence ID" value="KAK1753116.1"/>
    <property type="molecule type" value="Genomic_DNA"/>
</dbReference>
<dbReference type="Proteomes" id="UP001239445">
    <property type="component" value="Unassembled WGS sequence"/>
</dbReference>
<evidence type="ECO:0000313" key="3">
    <source>
        <dbReference type="EMBL" id="KAK1753116.1"/>
    </source>
</evidence>
<proteinExistence type="predicted"/>
<dbReference type="AlphaFoldDB" id="A0AAJ0F363"/>
<sequence length="307" mass="33425">MKPSTTTLLLLATPAAAASCAKTFLQTATAYYLTSQKAGSPSSLSSLLSTTPNNFLYLENNILIPDWKRSSLLATPLVIDFSRSIHDTTQCATFTELVSATSKHPYVVHTRMLFGPDLSLSLVESVVTDAGDWLFNATGTLNLIRDEKWDPIPSGRRESRSKIQGYADAYFDRFASANVSVPWGAPCLRVEGGVAVRGEMKTDKNKNGTAEECVMVWPVGIHVPYRRYVIDEEFGAVDVFVGFPGLDRTRSDQAVADSHFFRGEAGRIKYLHTASACWTAGCGLNGTVFGRRSLGVPVDNVANKTKA</sequence>
<evidence type="ECO:0000313" key="4">
    <source>
        <dbReference type="Proteomes" id="UP001239445"/>
    </source>
</evidence>
<feature type="domain" description="DUF8021" evidence="2">
    <location>
        <begin position="156"/>
        <end position="274"/>
    </location>
</feature>
<evidence type="ECO:0000259" key="2">
    <source>
        <dbReference type="Pfam" id="PF26061"/>
    </source>
</evidence>
<dbReference type="PROSITE" id="PS51257">
    <property type="entry name" value="PROKAR_LIPOPROTEIN"/>
    <property type="match status" value="1"/>
</dbReference>
<keyword evidence="4" id="KW-1185">Reference proteome</keyword>
<name>A0AAJ0F363_9PEZI</name>
<comment type="caution">
    <text evidence="3">The sequence shown here is derived from an EMBL/GenBank/DDBJ whole genome shotgun (WGS) entry which is preliminary data.</text>
</comment>
<keyword evidence="1" id="KW-0732">Signal</keyword>